<gene>
    <name evidence="3" type="ORF">GPECTOR_2197g1156</name>
</gene>
<dbReference type="EMBL" id="LSYV01002182">
    <property type="protein sequence ID" value="KXZ40811.1"/>
    <property type="molecule type" value="Genomic_DNA"/>
</dbReference>
<dbReference type="GO" id="GO:0004149">
    <property type="term" value="F:dihydrolipoyllysine-residue succinyltransferase activity"/>
    <property type="evidence" value="ECO:0007669"/>
    <property type="project" value="TreeGrafter"/>
</dbReference>
<reference evidence="4" key="1">
    <citation type="journal article" date="2016" name="Nat. Commun.">
        <title>The Gonium pectorale genome demonstrates co-option of cell cycle regulation during the evolution of multicellularity.</title>
        <authorList>
            <person name="Hanschen E.R."/>
            <person name="Marriage T.N."/>
            <person name="Ferris P.J."/>
            <person name="Hamaji T."/>
            <person name="Toyoda A."/>
            <person name="Fujiyama A."/>
            <person name="Neme R."/>
            <person name="Noguchi H."/>
            <person name="Minakuchi Y."/>
            <person name="Suzuki M."/>
            <person name="Kawai-Toyooka H."/>
            <person name="Smith D.R."/>
            <person name="Sparks H."/>
            <person name="Anderson J."/>
            <person name="Bakaric R."/>
            <person name="Luria V."/>
            <person name="Karger A."/>
            <person name="Kirschner M.W."/>
            <person name="Durand P.M."/>
            <person name="Michod R.E."/>
            <person name="Nozaki H."/>
            <person name="Olson B.J."/>
        </authorList>
    </citation>
    <scope>NUCLEOTIDE SEQUENCE [LARGE SCALE GENOMIC DNA]</scope>
    <source>
        <strain evidence="4">NIES-2863</strain>
    </source>
</reference>
<protein>
    <recommendedName>
        <fullName evidence="5">Helitron helicase-like domain-containing protein</fullName>
    </recommendedName>
</protein>
<proteinExistence type="inferred from homology"/>
<dbReference type="PANTHER" id="PTHR43416:SF5">
    <property type="entry name" value="DIHYDROLIPOYLLYSINE-RESIDUE SUCCINYLTRANSFERASE COMPONENT OF 2-OXOGLUTARATE DEHYDROGENASE COMPLEX, MITOCHONDRIAL"/>
    <property type="match status" value="1"/>
</dbReference>
<sequence>MGRPYSFDVKGEPIGRPTASERWHLVAEHPLSCAESFSAFISAFCDVFFGWPDGAQRQQNPKCLFGRVDAFFLKFEMNQRGELHAHGCVWQPGMQPAKLERILSAEGGDAAAQRTRLLDFMESIQAQGFASPLLYSADDRPVHAQKWTPEVQRECAGVPSEAAARLTPLQADLLHGTLQEVKVARARAAMRPPLAAGSAAEAEALGLFAAEAVLDLLLHRHREGTCTAHGIVATDLNCRMRMPRIIHWVTTWLQQRTTCVHHKRHSRWVVAHCVALLLAAPCNHTVAFVCDIGRWLRTVELWDQRHPGLTEEDPKWQQRPRLPSLAQLAADAADYALKYATKAEPMQGGAAVLAAANLLRHRAQLAAPGELGAAVRQPPLVLDVLRELSVSALV</sequence>
<evidence type="ECO:0000313" key="4">
    <source>
        <dbReference type="Proteomes" id="UP000075714"/>
    </source>
</evidence>
<dbReference type="GO" id="GO:0005739">
    <property type="term" value="C:mitochondrion"/>
    <property type="evidence" value="ECO:0007669"/>
    <property type="project" value="TreeGrafter"/>
</dbReference>
<keyword evidence="2" id="KW-0450">Lipoyl</keyword>
<dbReference type="Proteomes" id="UP000075714">
    <property type="component" value="Unassembled WGS sequence"/>
</dbReference>
<name>A0A150FT65_GONPE</name>
<keyword evidence="4" id="KW-1185">Reference proteome</keyword>
<evidence type="ECO:0000256" key="1">
    <source>
        <dbReference type="ARBA" id="ARBA00007317"/>
    </source>
</evidence>
<dbReference type="AlphaFoldDB" id="A0A150FT65"/>
<evidence type="ECO:0000313" key="3">
    <source>
        <dbReference type="EMBL" id="KXZ40811.1"/>
    </source>
</evidence>
<dbReference type="InterPro" id="IPR050537">
    <property type="entry name" value="2-oxoacid_dehydrogenase"/>
</dbReference>
<organism evidence="3 4">
    <name type="scientific">Gonium pectorale</name>
    <name type="common">Green alga</name>
    <dbReference type="NCBI Taxonomy" id="33097"/>
    <lineage>
        <taxon>Eukaryota</taxon>
        <taxon>Viridiplantae</taxon>
        <taxon>Chlorophyta</taxon>
        <taxon>core chlorophytes</taxon>
        <taxon>Chlorophyceae</taxon>
        <taxon>CS clade</taxon>
        <taxon>Chlamydomonadales</taxon>
        <taxon>Volvocaceae</taxon>
        <taxon>Gonium</taxon>
    </lineage>
</organism>
<dbReference type="PANTHER" id="PTHR43416">
    <property type="entry name" value="DIHYDROLIPOYLLYSINE-RESIDUE SUCCINYLTRANSFERASE COMPONENT OF 2-OXOGLUTARATE DEHYDROGENASE COMPLEX, MITOCHONDRIAL-RELATED"/>
    <property type="match status" value="1"/>
</dbReference>
<comment type="caution">
    <text evidence="3">The sequence shown here is derived from an EMBL/GenBank/DDBJ whole genome shotgun (WGS) entry which is preliminary data.</text>
</comment>
<accession>A0A150FT65</accession>
<dbReference type="GO" id="GO:0006099">
    <property type="term" value="P:tricarboxylic acid cycle"/>
    <property type="evidence" value="ECO:0007669"/>
    <property type="project" value="TreeGrafter"/>
</dbReference>
<comment type="similarity">
    <text evidence="1">Belongs to the 2-oxoacid dehydrogenase family.</text>
</comment>
<evidence type="ECO:0000256" key="2">
    <source>
        <dbReference type="ARBA" id="ARBA00022823"/>
    </source>
</evidence>
<evidence type="ECO:0008006" key="5">
    <source>
        <dbReference type="Google" id="ProtNLM"/>
    </source>
</evidence>
<dbReference type="OrthoDB" id="557882at2759"/>